<dbReference type="PANTHER" id="PTHR31286:SF167">
    <property type="entry name" value="OS09G0268800 PROTEIN"/>
    <property type="match status" value="1"/>
</dbReference>
<reference evidence="2" key="1">
    <citation type="submission" date="2020-09" db="EMBL/GenBank/DDBJ databases">
        <title>Genome-Enabled Discovery of Anthraquinone Biosynthesis in Senna tora.</title>
        <authorList>
            <person name="Kang S.-H."/>
            <person name="Pandey R.P."/>
            <person name="Lee C.-M."/>
            <person name="Sim J.-S."/>
            <person name="Jeong J.-T."/>
            <person name="Choi B.-S."/>
            <person name="Jung M."/>
            <person name="Ginzburg D."/>
            <person name="Zhao K."/>
            <person name="Won S.Y."/>
            <person name="Oh T.-J."/>
            <person name="Yu Y."/>
            <person name="Kim N.-H."/>
            <person name="Lee O.R."/>
            <person name="Lee T.-H."/>
            <person name="Bashyal P."/>
            <person name="Kim T.-S."/>
            <person name="Lee W.-H."/>
            <person name="Kawkins C."/>
            <person name="Kim C.-K."/>
            <person name="Kim J.S."/>
            <person name="Ahn B.O."/>
            <person name="Rhee S.Y."/>
            <person name="Sohng J.K."/>
        </authorList>
    </citation>
    <scope>NUCLEOTIDE SEQUENCE</scope>
    <source>
        <tissue evidence="2">Leaf</tissue>
    </source>
</reference>
<protein>
    <submittedName>
        <fullName evidence="2">TMV resistance protein N-like</fullName>
    </submittedName>
</protein>
<evidence type="ECO:0000259" key="1">
    <source>
        <dbReference type="Pfam" id="PF14392"/>
    </source>
</evidence>
<proteinExistence type="predicted"/>
<sequence length="170" mass="19847">MEGVNIVEVSDYLMLEMRETIDVDFNFCPMWIQFHNLPLEALAKKNVERIAKAVGKVEMIESPVLNNRILRTFARARVIIDMKKPLVVGFWVPRPGLSRIWITVKYEKLQSYCFSCGRMGHESRLFNEEEVLLHDSPREKNCGPWLGVPSIRTWVDALVYCDEDWKAEED</sequence>
<dbReference type="PANTHER" id="PTHR31286">
    <property type="entry name" value="GLYCINE-RICH CELL WALL STRUCTURAL PROTEIN 1.8-LIKE"/>
    <property type="match status" value="1"/>
</dbReference>
<evidence type="ECO:0000313" key="3">
    <source>
        <dbReference type="Proteomes" id="UP000634136"/>
    </source>
</evidence>
<dbReference type="EMBL" id="JAAIUW010000002">
    <property type="protein sequence ID" value="KAF7841175.1"/>
    <property type="molecule type" value="Genomic_DNA"/>
</dbReference>
<dbReference type="OrthoDB" id="1701901at2759"/>
<accession>A0A834XAN0</accession>
<dbReference type="InterPro" id="IPR040256">
    <property type="entry name" value="At4g02000-like"/>
</dbReference>
<comment type="caution">
    <text evidence="2">The sequence shown here is derived from an EMBL/GenBank/DDBJ whole genome shotgun (WGS) entry which is preliminary data.</text>
</comment>
<keyword evidence="3" id="KW-1185">Reference proteome</keyword>
<dbReference type="InterPro" id="IPR025836">
    <property type="entry name" value="Zn_knuckle_CX2CX4HX4C"/>
</dbReference>
<name>A0A834XAN0_9FABA</name>
<evidence type="ECO:0000313" key="2">
    <source>
        <dbReference type="EMBL" id="KAF7841175.1"/>
    </source>
</evidence>
<gene>
    <name evidence="2" type="ORF">G2W53_003473</name>
</gene>
<dbReference type="AlphaFoldDB" id="A0A834XAN0"/>
<feature type="domain" description="Zinc knuckle CX2CX4HX4C" evidence="1">
    <location>
        <begin position="80"/>
        <end position="126"/>
    </location>
</feature>
<dbReference type="Pfam" id="PF14392">
    <property type="entry name" value="zf-CCHC_4"/>
    <property type="match status" value="1"/>
</dbReference>
<organism evidence="2 3">
    <name type="scientific">Senna tora</name>
    <dbReference type="NCBI Taxonomy" id="362788"/>
    <lineage>
        <taxon>Eukaryota</taxon>
        <taxon>Viridiplantae</taxon>
        <taxon>Streptophyta</taxon>
        <taxon>Embryophyta</taxon>
        <taxon>Tracheophyta</taxon>
        <taxon>Spermatophyta</taxon>
        <taxon>Magnoliopsida</taxon>
        <taxon>eudicotyledons</taxon>
        <taxon>Gunneridae</taxon>
        <taxon>Pentapetalae</taxon>
        <taxon>rosids</taxon>
        <taxon>fabids</taxon>
        <taxon>Fabales</taxon>
        <taxon>Fabaceae</taxon>
        <taxon>Caesalpinioideae</taxon>
        <taxon>Cassia clade</taxon>
        <taxon>Senna</taxon>
    </lineage>
</organism>
<dbReference type="Proteomes" id="UP000634136">
    <property type="component" value="Unassembled WGS sequence"/>
</dbReference>